<dbReference type="SMART" id="SM00186">
    <property type="entry name" value="FBG"/>
    <property type="match status" value="1"/>
</dbReference>
<evidence type="ECO:0000256" key="4">
    <source>
        <dbReference type="ARBA" id="ARBA00023180"/>
    </source>
</evidence>
<feature type="domain" description="Fibrinogen C-terminal" evidence="6">
    <location>
        <begin position="57"/>
        <end position="272"/>
    </location>
</feature>
<dbReference type="PANTHER" id="PTHR47221">
    <property type="entry name" value="FIBRINOGEN ALPHA CHAIN"/>
    <property type="match status" value="1"/>
</dbReference>
<feature type="chain" id="PRO_5045509658" description="Fibrinogen C-terminal domain-containing protein" evidence="5">
    <location>
        <begin position="21"/>
        <end position="294"/>
    </location>
</feature>
<evidence type="ECO:0000313" key="7">
    <source>
        <dbReference type="EMBL" id="CAJ0967428.1"/>
    </source>
</evidence>
<keyword evidence="2" id="KW-0964">Secreted</keyword>
<proteinExistence type="predicted"/>
<evidence type="ECO:0000256" key="3">
    <source>
        <dbReference type="ARBA" id="ARBA00023157"/>
    </source>
</evidence>
<reference evidence="7" key="1">
    <citation type="submission" date="2023-07" db="EMBL/GenBank/DDBJ databases">
        <authorList>
            <person name="Stuckert A."/>
        </authorList>
    </citation>
    <scope>NUCLEOTIDE SEQUENCE</scope>
</reference>
<evidence type="ECO:0000259" key="6">
    <source>
        <dbReference type="PROSITE" id="PS51406"/>
    </source>
</evidence>
<dbReference type="InterPro" id="IPR014716">
    <property type="entry name" value="Fibrinogen_a/b/g_C_1"/>
</dbReference>
<dbReference type="Gene3D" id="3.90.215.10">
    <property type="entry name" value="Gamma Fibrinogen, chain A, domain 1"/>
    <property type="match status" value="1"/>
</dbReference>
<dbReference type="PANTHER" id="PTHR47221:SF5">
    <property type="entry name" value="FIBRINOGEN C-TERMINAL DOMAIN-CONTAINING PROTEIN"/>
    <property type="match status" value="1"/>
</dbReference>
<gene>
    <name evidence="7" type="ORF">RIMI_LOCUS22222147</name>
</gene>
<evidence type="ECO:0000256" key="2">
    <source>
        <dbReference type="ARBA" id="ARBA00022525"/>
    </source>
</evidence>
<evidence type="ECO:0000256" key="5">
    <source>
        <dbReference type="SAM" id="SignalP"/>
    </source>
</evidence>
<name>A0ABN9MKY6_9NEOB</name>
<keyword evidence="5" id="KW-0732">Signal</keyword>
<dbReference type="PROSITE" id="PS51406">
    <property type="entry name" value="FIBRINOGEN_C_2"/>
    <property type="match status" value="1"/>
</dbReference>
<dbReference type="InterPro" id="IPR036056">
    <property type="entry name" value="Fibrinogen-like_C"/>
</dbReference>
<feature type="signal peptide" evidence="5">
    <location>
        <begin position="1"/>
        <end position="20"/>
    </location>
</feature>
<evidence type="ECO:0000256" key="1">
    <source>
        <dbReference type="ARBA" id="ARBA00004613"/>
    </source>
</evidence>
<keyword evidence="8" id="KW-1185">Reference proteome</keyword>
<protein>
    <recommendedName>
        <fullName evidence="6">Fibrinogen C-terminal domain-containing protein</fullName>
    </recommendedName>
</protein>
<dbReference type="CDD" id="cd00087">
    <property type="entry name" value="FReD"/>
    <property type="match status" value="1"/>
</dbReference>
<dbReference type="InterPro" id="IPR002181">
    <property type="entry name" value="Fibrinogen_a/b/g_C_dom"/>
</dbReference>
<comment type="caution">
    <text evidence="7">The sequence shown here is derived from an EMBL/GenBank/DDBJ whole genome shotgun (WGS) entry which is preliminary data.</text>
</comment>
<keyword evidence="3" id="KW-1015">Disulfide bond</keyword>
<sequence>MTPRWPFVLCVLFTWTLVRCEAFTFVSRADLYSQLANRHVLSHAQLQQLHNVPAAGVFRELVAKDCRAAYLNMRRTSGLYVLWPKASPPMVAYCDLSPEGAGWTFLQRNSLQDSMSFGSHNWDQYRNGFGDLTGDHWLGNDLIHHLTKHSPFTVRILLVDGQGNKYHADYSSFRVDSEGNDYSLRLGDYSGTAGDAMTTMNETGTHDNMKFSTTDRDHDRWSKNCAEAYGGGWWFDSCHSALLNTDGAIYWGGLCDKSRSCRASSIMVKPGRKNCSPEPLPGAGEYYPNHYSQN</sequence>
<comment type="subcellular location">
    <subcellularLocation>
        <location evidence="1">Secreted</location>
    </subcellularLocation>
</comment>
<keyword evidence="4" id="KW-0325">Glycoprotein</keyword>
<evidence type="ECO:0000313" key="8">
    <source>
        <dbReference type="Proteomes" id="UP001176940"/>
    </source>
</evidence>
<dbReference type="Pfam" id="PF00147">
    <property type="entry name" value="Fibrinogen_C"/>
    <property type="match status" value="1"/>
</dbReference>
<dbReference type="InterPro" id="IPR037579">
    <property type="entry name" value="FIB_ANG-like"/>
</dbReference>
<accession>A0ABN9MKY6</accession>
<dbReference type="Proteomes" id="UP001176940">
    <property type="component" value="Unassembled WGS sequence"/>
</dbReference>
<dbReference type="SUPFAM" id="SSF56496">
    <property type="entry name" value="Fibrinogen C-terminal domain-like"/>
    <property type="match status" value="1"/>
</dbReference>
<dbReference type="EMBL" id="CAUEEQ010078324">
    <property type="protein sequence ID" value="CAJ0967428.1"/>
    <property type="molecule type" value="Genomic_DNA"/>
</dbReference>
<organism evidence="7 8">
    <name type="scientific">Ranitomeya imitator</name>
    <name type="common">mimic poison frog</name>
    <dbReference type="NCBI Taxonomy" id="111125"/>
    <lineage>
        <taxon>Eukaryota</taxon>
        <taxon>Metazoa</taxon>
        <taxon>Chordata</taxon>
        <taxon>Craniata</taxon>
        <taxon>Vertebrata</taxon>
        <taxon>Euteleostomi</taxon>
        <taxon>Amphibia</taxon>
        <taxon>Batrachia</taxon>
        <taxon>Anura</taxon>
        <taxon>Neobatrachia</taxon>
        <taxon>Hyloidea</taxon>
        <taxon>Dendrobatidae</taxon>
        <taxon>Dendrobatinae</taxon>
        <taxon>Ranitomeya</taxon>
    </lineage>
</organism>